<sequence>MNKNFFKSTKLCTLFLAIILTIISISMIFSSFGMLVLQSGALNNIEGVNQAEMNQITQSVSFFDSFLVYFQTVLYLILTVFMYIFNSKLKKGVLVSKVPYFIIIFLQVYGMVISFLNYTSFALIGILFSIVIILLALFPIINLFKLEPNG</sequence>
<evidence type="ECO:0000256" key="1">
    <source>
        <dbReference type="SAM" id="Phobius"/>
    </source>
</evidence>
<evidence type="ECO:0000313" key="2">
    <source>
        <dbReference type="EMBL" id="ADO17960.1"/>
    </source>
</evidence>
<protein>
    <submittedName>
        <fullName evidence="2">CclE</fullName>
    </submittedName>
</protein>
<organism evidence="2">
    <name type="scientific">Carnobacterium maltaromaticum</name>
    <name type="common">Carnobacterium piscicola</name>
    <dbReference type="NCBI Taxonomy" id="2751"/>
    <lineage>
        <taxon>Bacteria</taxon>
        <taxon>Bacillati</taxon>
        <taxon>Bacillota</taxon>
        <taxon>Bacilli</taxon>
        <taxon>Lactobacillales</taxon>
        <taxon>Carnobacteriaceae</taxon>
        <taxon>Carnobacterium</taxon>
    </lineage>
</organism>
<reference evidence="2" key="1">
    <citation type="journal article" date="2008" name="Appl. Environ. Microbiol.">
        <title>Isolation and characterization of carnocyclin a, a novel circular bacteriocin produced by Carnobacterium maltaromaticum UAL307.</title>
        <authorList>
            <person name="Martin-Visscher L.A."/>
            <person name="van Belkum M.J."/>
            <person name="Garneau-Tsodikova S."/>
            <person name="Whittal R.M."/>
            <person name="Zheng J."/>
            <person name="McMullen L.M."/>
            <person name="Vederas J.C."/>
        </authorList>
    </citation>
    <scope>NUCLEOTIDE SEQUENCE</scope>
    <source>
        <strain evidence="2">UAL307</strain>
    </source>
</reference>
<dbReference type="EMBL" id="EU624394">
    <property type="protein sequence ID" value="ADO17960.1"/>
    <property type="molecule type" value="Genomic_DNA"/>
</dbReference>
<dbReference type="AlphaFoldDB" id="E1U2S4"/>
<feature type="transmembrane region" description="Helical" evidence="1">
    <location>
        <begin position="66"/>
        <end position="86"/>
    </location>
</feature>
<proteinExistence type="predicted"/>
<feature type="transmembrane region" description="Helical" evidence="1">
    <location>
        <begin position="12"/>
        <end position="37"/>
    </location>
</feature>
<name>E1U2S4_CARML</name>
<reference evidence="2" key="2">
    <citation type="journal article" date="2010" name="Probiotics Antimicrob. Proteins">
        <title>Cloning and characterization of the gene cluster involved in the production of the circular bacteriocin carnocyclin A.</title>
        <authorList>
            <person name="van Belkum M.J."/>
            <person name="Martin-Visscher L.A."/>
            <person name="Vederas J.C."/>
        </authorList>
    </citation>
    <scope>NUCLEOTIDE SEQUENCE</scope>
    <source>
        <strain evidence="2">UAL307</strain>
    </source>
</reference>
<keyword evidence="1" id="KW-1133">Transmembrane helix</keyword>
<feature type="transmembrane region" description="Helical" evidence="1">
    <location>
        <begin position="98"/>
        <end position="116"/>
    </location>
</feature>
<feature type="transmembrane region" description="Helical" evidence="1">
    <location>
        <begin position="122"/>
        <end position="144"/>
    </location>
</feature>
<keyword evidence="1" id="KW-0472">Membrane</keyword>
<gene>
    <name evidence="2" type="primary">cclE</name>
</gene>
<accession>E1U2S4</accession>
<dbReference type="GeneID" id="83607569"/>
<keyword evidence="1" id="KW-0812">Transmembrane</keyword>
<dbReference type="RefSeq" id="WP_229252370.1">
    <property type="nucleotide sequence ID" value="NZ_LHUF01000012.1"/>
</dbReference>